<comment type="function">
    <text evidence="17">Cytosolic metallopeptidase that catalyzes the removal of unsubstituted N-terminal hydrophobic amino acids from various peptides. The presence of Zn(2+) ions is essential for the peptidase activity, and the association with other cofactors can modulate the substrate spectificity of the enzyme. For instance, in the presence of Mn(2+), it displays a specific Cys-Gly hydrolyzing activity of Cys-Gly-S-conjugates. Involved in the metabolism of glutathione and in the degradation of glutathione S-conjugates, which may play a role in the control of the cell redox status.</text>
</comment>
<dbReference type="Pfam" id="PF00883">
    <property type="entry name" value="Peptidase_M17"/>
    <property type="match status" value="1"/>
</dbReference>
<dbReference type="EMBL" id="CAHIKZ030000865">
    <property type="protein sequence ID" value="CAE1242573.1"/>
    <property type="molecule type" value="Genomic_DNA"/>
</dbReference>
<dbReference type="EC" id="3.4.11.5" evidence="5"/>
<gene>
    <name evidence="21" type="ORF">SPHA_23350</name>
</gene>
<dbReference type="InterPro" id="IPR008283">
    <property type="entry name" value="Peptidase_M17_N"/>
</dbReference>
<comment type="catalytic activity">
    <reaction evidence="10">
        <text>an S-substituted L-cysteinylglycine + H2O = an S-substituted L-cysteine + glycine</text>
        <dbReference type="Rhea" id="RHEA:60444"/>
        <dbReference type="ChEBI" id="CHEBI:15377"/>
        <dbReference type="ChEBI" id="CHEBI:57305"/>
        <dbReference type="ChEBI" id="CHEBI:58717"/>
        <dbReference type="ChEBI" id="CHEBI:143103"/>
        <dbReference type="EC" id="3.4.13.23"/>
    </reaction>
    <physiologicalReaction direction="left-to-right" evidence="10">
        <dbReference type="Rhea" id="RHEA:60445"/>
    </physiologicalReaction>
</comment>
<comment type="similarity">
    <text evidence="3">Belongs to the peptidase M17 family.</text>
</comment>
<keyword evidence="8" id="KW-0645">Protease</keyword>
<proteinExistence type="inferred from homology"/>
<dbReference type="Gene3D" id="3.40.630.10">
    <property type="entry name" value="Zn peptidases"/>
    <property type="match status" value="1"/>
</dbReference>
<dbReference type="GO" id="GO:0070006">
    <property type="term" value="F:metalloaminopeptidase activity"/>
    <property type="evidence" value="ECO:0007669"/>
    <property type="project" value="InterPro"/>
</dbReference>
<evidence type="ECO:0000256" key="5">
    <source>
        <dbReference type="ARBA" id="ARBA00012568"/>
    </source>
</evidence>
<evidence type="ECO:0000256" key="7">
    <source>
        <dbReference type="ARBA" id="ARBA00022438"/>
    </source>
</evidence>
<dbReference type="PANTHER" id="PTHR11963:SF23">
    <property type="entry name" value="CYTOSOL AMINOPEPTIDASE"/>
    <property type="match status" value="1"/>
</dbReference>
<comment type="catalytic activity">
    <reaction evidence="2">
        <text>Release of N-terminal proline from a peptide.</text>
        <dbReference type="EC" id="3.4.11.5"/>
    </reaction>
</comment>
<evidence type="ECO:0000256" key="13">
    <source>
        <dbReference type="ARBA" id="ARBA00030930"/>
    </source>
</evidence>
<name>A0A812BWD1_ACAPH</name>
<evidence type="ECO:0000256" key="16">
    <source>
        <dbReference type="ARBA" id="ARBA00033172"/>
    </source>
</evidence>
<comment type="caution">
    <text evidence="21">The sequence shown here is derived from an EMBL/GenBank/DDBJ whole genome shotgun (WGS) entry which is preliminary data.</text>
</comment>
<dbReference type="InterPro" id="IPR023042">
    <property type="entry name" value="Peptidase_M17_leu_NH2_pept"/>
</dbReference>
<reference evidence="21" key="1">
    <citation type="submission" date="2021-01" db="EMBL/GenBank/DDBJ databases">
        <authorList>
            <person name="Li R."/>
            <person name="Bekaert M."/>
        </authorList>
    </citation>
    <scope>NUCLEOTIDE SEQUENCE</scope>
    <source>
        <strain evidence="21">Farmed</strain>
    </source>
</reference>
<evidence type="ECO:0000313" key="21">
    <source>
        <dbReference type="EMBL" id="CAE1242573.1"/>
    </source>
</evidence>
<dbReference type="InterPro" id="IPR000819">
    <property type="entry name" value="Peptidase_M17_C"/>
</dbReference>
<comment type="catalytic activity">
    <reaction evidence="1">
        <text>Release of an N-terminal amino acid, Xaa-|-Yaa-, in which Xaa is preferably Leu, but may be other amino acids including Pro although not Arg or Lys, and Yaa may be Pro. Amino acid amides and methyl esters are also readily hydrolyzed, but rates on arylamides are exceedingly low.</text>
        <dbReference type="EC" id="3.4.11.1"/>
    </reaction>
</comment>
<dbReference type="GO" id="GO:0030145">
    <property type="term" value="F:manganese ion binding"/>
    <property type="evidence" value="ECO:0007669"/>
    <property type="project" value="InterPro"/>
</dbReference>
<keyword evidence="7 21" id="KW-0031">Aminopeptidase</keyword>
<evidence type="ECO:0000256" key="10">
    <source>
        <dbReference type="ARBA" id="ARBA00023511"/>
    </source>
</evidence>
<dbReference type="Gene3D" id="3.40.220.10">
    <property type="entry name" value="Leucine Aminopeptidase, subunit E, domain 1"/>
    <property type="match status" value="1"/>
</dbReference>
<dbReference type="EC" id="3.4.13.23" evidence="11"/>
<sequence length="538" mass="58932">MSAPLFTMPVCIFKTVNYLRLRHIYYKSAQVYRLFSTSRTNNKGLILGVYEDESKEKPFFLSKASEAFDEKCNGKLSNNLKLFGKSFKKGKSQLLFGLDEEFPLVSVVHVGKKGQGFNELEELDEGRENVRAAIAKGALQLRDADQTVVFVDPCDDAIASAEGCHLSVHKYDELKPVDKRKPSMELSCYVEHLNSAERTKVKADWELGTIYAEAQNFARLLMEMPSNILTPTKFTEMVNEKLSGLCQVTVRDQTWVESQKMGAFLSVSRGSREPLCFLELSYENGGGESLPPIALVGKGITFDSGGISLKPSADMDKMRADMGGAACVVGTIFGVTKLQLPINLKAFIPLCENMPSGSATKPGDVVTAMNGKTIQVDNTDAEGRLILADALCYASSFNPQFILDMATLTGAMGVALGSAAAGTFTNSSACWNLLQKAGRQTGDRLWRMPLFQHFTSQVTFSQLAALNNIGKYSRAGGSCTAAAFLREFVGENQWIHIDIAGVMMNKDEVPYLGGGMAGRPTRTVIEFLKLFSMQKEKS</sequence>
<dbReference type="GO" id="GO:0006508">
    <property type="term" value="P:proteolysis"/>
    <property type="evidence" value="ECO:0007669"/>
    <property type="project" value="UniProtKB-KW"/>
</dbReference>
<dbReference type="PROSITE" id="PS00631">
    <property type="entry name" value="CYTOSOL_AP"/>
    <property type="match status" value="1"/>
</dbReference>
<evidence type="ECO:0000256" key="11">
    <source>
        <dbReference type="ARBA" id="ARBA00023625"/>
    </source>
</evidence>
<evidence type="ECO:0000256" key="3">
    <source>
        <dbReference type="ARBA" id="ARBA00009528"/>
    </source>
</evidence>
<evidence type="ECO:0000256" key="9">
    <source>
        <dbReference type="ARBA" id="ARBA00022801"/>
    </source>
</evidence>
<evidence type="ECO:0000256" key="6">
    <source>
        <dbReference type="ARBA" id="ARBA00014190"/>
    </source>
</evidence>
<evidence type="ECO:0000256" key="18">
    <source>
        <dbReference type="ARBA" id="ARBA00047881"/>
    </source>
</evidence>
<dbReference type="OrthoDB" id="412814at2759"/>
<dbReference type="AlphaFoldDB" id="A0A812BWD1"/>
<evidence type="ECO:0000256" key="4">
    <source>
        <dbReference type="ARBA" id="ARBA00012565"/>
    </source>
</evidence>
<accession>A0A812BWD1</accession>
<protein>
    <recommendedName>
        <fullName evidence="6">Cytosol aminopeptidase</fullName>
        <ecNumber evidence="4">3.4.11.1</ecNumber>
        <ecNumber evidence="5">3.4.11.5</ecNumber>
        <ecNumber evidence="11">3.4.13.23</ecNumber>
    </recommendedName>
    <alternativeName>
        <fullName evidence="14">Cysteinylglycine-S-conjugate dipeptidase</fullName>
    </alternativeName>
    <alternativeName>
        <fullName evidence="15">Leucine aminopeptidase 3</fullName>
    </alternativeName>
    <alternativeName>
        <fullName evidence="16">Leucyl aminopeptidase</fullName>
    </alternativeName>
    <alternativeName>
        <fullName evidence="13">Proline aminopeptidase</fullName>
    </alternativeName>
    <alternativeName>
        <fullName evidence="12">Prolyl aminopeptidase</fullName>
    </alternativeName>
</protein>
<evidence type="ECO:0000256" key="15">
    <source>
        <dbReference type="ARBA" id="ARBA00031564"/>
    </source>
</evidence>
<dbReference type="SUPFAM" id="SSF52949">
    <property type="entry name" value="Macro domain-like"/>
    <property type="match status" value="1"/>
</dbReference>
<dbReference type="EC" id="3.4.11.1" evidence="4"/>
<evidence type="ECO:0000256" key="14">
    <source>
        <dbReference type="ARBA" id="ARBA00030997"/>
    </source>
</evidence>
<dbReference type="HAMAP" id="MF_00181">
    <property type="entry name" value="Cytosol_peptidase_M17"/>
    <property type="match status" value="1"/>
</dbReference>
<dbReference type="SUPFAM" id="SSF53187">
    <property type="entry name" value="Zn-dependent exopeptidases"/>
    <property type="match status" value="1"/>
</dbReference>
<evidence type="ECO:0000259" key="20">
    <source>
        <dbReference type="PROSITE" id="PS00631"/>
    </source>
</evidence>
<evidence type="ECO:0000256" key="19">
    <source>
        <dbReference type="ARBA" id="ARBA00049107"/>
    </source>
</evidence>
<dbReference type="PANTHER" id="PTHR11963">
    <property type="entry name" value="LEUCINE AMINOPEPTIDASE-RELATED"/>
    <property type="match status" value="1"/>
</dbReference>
<keyword evidence="22" id="KW-1185">Reference proteome</keyword>
<dbReference type="Pfam" id="PF02789">
    <property type="entry name" value="Peptidase_M17_N"/>
    <property type="match status" value="1"/>
</dbReference>
<dbReference type="InterPro" id="IPR043472">
    <property type="entry name" value="Macro_dom-like"/>
</dbReference>
<comment type="catalytic activity">
    <reaction evidence="19">
        <text>L-cysteinylglycine + H2O = L-cysteine + glycine</text>
        <dbReference type="Rhea" id="RHEA:28783"/>
        <dbReference type="ChEBI" id="CHEBI:15377"/>
        <dbReference type="ChEBI" id="CHEBI:35235"/>
        <dbReference type="ChEBI" id="CHEBI:57305"/>
        <dbReference type="ChEBI" id="CHEBI:61694"/>
    </reaction>
    <physiologicalReaction direction="left-to-right" evidence="19">
        <dbReference type="Rhea" id="RHEA:28784"/>
    </physiologicalReaction>
</comment>
<comment type="catalytic activity">
    <reaction evidence="18">
        <text>S-benzyl-L-cysteinylglycine + H2O = S-benzyl-L-cysteine + glycine</text>
        <dbReference type="Rhea" id="RHEA:62568"/>
        <dbReference type="ChEBI" id="CHEBI:15377"/>
        <dbReference type="ChEBI" id="CHEBI:57305"/>
        <dbReference type="ChEBI" id="CHEBI:145802"/>
        <dbReference type="ChEBI" id="CHEBI:145803"/>
    </reaction>
    <physiologicalReaction direction="left-to-right" evidence="18">
        <dbReference type="Rhea" id="RHEA:62569"/>
    </physiologicalReaction>
</comment>
<evidence type="ECO:0000256" key="12">
    <source>
        <dbReference type="ARBA" id="ARBA00029605"/>
    </source>
</evidence>
<evidence type="ECO:0000313" key="22">
    <source>
        <dbReference type="Proteomes" id="UP000597762"/>
    </source>
</evidence>
<dbReference type="Proteomes" id="UP000597762">
    <property type="component" value="Unassembled WGS sequence"/>
</dbReference>
<evidence type="ECO:0000256" key="2">
    <source>
        <dbReference type="ARBA" id="ARBA00001585"/>
    </source>
</evidence>
<dbReference type="GO" id="GO:0005737">
    <property type="term" value="C:cytoplasm"/>
    <property type="evidence" value="ECO:0007669"/>
    <property type="project" value="InterPro"/>
</dbReference>
<dbReference type="CDD" id="cd00433">
    <property type="entry name" value="Peptidase_M17"/>
    <property type="match status" value="1"/>
</dbReference>
<dbReference type="InterPro" id="IPR011356">
    <property type="entry name" value="Leucine_aapep/pepB"/>
</dbReference>
<keyword evidence="9 21" id="KW-0378">Hydrolase</keyword>
<dbReference type="PRINTS" id="PR00481">
    <property type="entry name" value="LAMNOPPTDASE"/>
</dbReference>
<feature type="domain" description="Cytosol aminopeptidase" evidence="20">
    <location>
        <begin position="378"/>
        <end position="385"/>
    </location>
</feature>
<evidence type="ECO:0000256" key="17">
    <source>
        <dbReference type="ARBA" id="ARBA00045966"/>
    </source>
</evidence>
<evidence type="ECO:0000256" key="8">
    <source>
        <dbReference type="ARBA" id="ARBA00022670"/>
    </source>
</evidence>
<evidence type="ECO:0000256" key="1">
    <source>
        <dbReference type="ARBA" id="ARBA00000135"/>
    </source>
</evidence>
<organism evidence="21 22">
    <name type="scientific">Acanthosepion pharaonis</name>
    <name type="common">Pharaoh cuttlefish</name>
    <name type="synonym">Sepia pharaonis</name>
    <dbReference type="NCBI Taxonomy" id="158019"/>
    <lineage>
        <taxon>Eukaryota</taxon>
        <taxon>Metazoa</taxon>
        <taxon>Spiralia</taxon>
        <taxon>Lophotrochozoa</taxon>
        <taxon>Mollusca</taxon>
        <taxon>Cephalopoda</taxon>
        <taxon>Coleoidea</taxon>
        <taxon>Decapodiformes</taxon>
        <taxon>Sepiida</taxon>
        <taxon>Sepiina</taxon>
        <taxon>Sepiidae</taxon>
        <taxon>Acanthosepion</taxon>
    </lineage>
</organism>